<evidence type="ECO:0000313" key="3">
    <source>
        <dbReference type="EMBL" id="EKX99213.1"/>
    </source>
</evidence>
<comment type="caution">
    <text evidence="3">The sequence shown here is derived from an EMBL/GenBank/DDBJ whole genome shotgun (WGS) entry which is preliminary data.</text>
</comment>
<dbReference type="HOGENOM" id="CLU_104083_3_0_10"/>
<name>L1N6T1_9BACT</name>
<dbReference type="PATRIC" id="fig|1127699.3.peg.1660"/>
<accession>L1N6T1</accession>
<evidence type="ECO:0000259" key="2">
    <source>
        <dbReference type="Pfam" id="PF01648"/>
    </source>
</evidence>
<dbReference type="EMBL" id="AMEP01000104">
    <property type="protein sequence ID" value="EKX99213.1"/>
    <property type="molecule type" value="Genomic_DNA"/>
</dbReference>
<proteinExistence type="predicted"/>
<dbReference type="OrthoDB" id="1190494at2"/>
<dbReference type="GO" id="GO:0008897">
    <property type="term" value="F:holo-[acyl-carrier-protein] synthase activity"/>
    <property type="evidence" value="ECO:0007669"/>
    <property type="project" value="InterPro"/>
</dbReference>
<dbReference type="GO" id="GO:0000287">
    <property type="term" value="F:magnesium ion binding"/>
    <property type="evidence" value="ECO:0007669"/>
    <property type="project" value="InterPro"/>
</dbReference>
<dbReference type="Proteomes" id="UP000010433">
    <property type="component" value="Unassembled WGS sequence"/>
</dbReference>
<evidence type="ECO:0000313" key="4">
    <source>
        <dbReference type="Proteomes" id="UP000010433"/>
    </source>
</evidence>
<dbReference type="Gene3D" id="3.90.470.20">
    <property type="entry name" value="4'-phosphopantetheinyl transferase domain"/>
    <property type="match status" value="1"/>
</dbReference>
<dbReference type="STRING" id="1127699.HMPREF9151_01800"/>
<feature type="domain" description="4'-phosphopantetheinyl transferase" evidence="2">
    <location>
        <begin position="105"/>
        <end position="198"/>
    </location>
</feature>
<dbReference type="SUPFAM" id="SSF56214">
    <property type="entry name" value="4'-phosphopantetheinyl transferase"/>
    <property type="match status" value="1"/>
</dbReference>
<gene>
    <name evidence="3" type="ORF">HMPREF9151_01800</name>
</gene>
<keyword evidence="1" id="KW-0808">Transferase</keyword>
<reference evidence="3 4" key="1">
    <citation type="submission" date="2012-05" db="EMBL/GenBank/DDBJ databases">
        <authorList>
            <person name="Weinstock G."/>
            <person name="Sodergren E."/>
            <person name="Lobos E.A."/>
            <person name="Fulton L."/>
            <person name="Fulton R."/>
            <person name="Courtney L."/>
            <person name="Fronick C."/>
            <person name="O'Laughlin M."/>
            <person name="Godfrey J."/>
            <person name="Wilson R.M."/>
            <person name="Miner T."/>
            <person name="Farmer C."/>
            <person name="Delehaunty K."/>
            <person name="Cordes M."/>
            <person name="Minx P."/>
            <person name="Tomlinson C."/>
            <person name="Chen J."/>
            <person name="Wollam A."/>
            <person name="Pepin K.H."/>
            <person name="Bhonagiri V."/>
            <person name="Zhang X."/>
            <person name="Suruliraj S."/>
            <person name="Warren W."/>
            <person name="Mitreva M."/>
            <person name="Mardis E.R."/>
            <person name="Wilson R.K."/>
        </authorList>
    </citation>
    <scope>NUCLEOTIDE SEQUENCE [LARGE SCALE GENOMIC DNA]</scope>
    <source>
        <strain evidence="3 4">F0055</strain>
    </source>
</reference>
<protein>
    <recommendedName>
        <fullName evidence="2">4'-phosphopantetheinyl transferase domain-containing protein</fullName>
    </recommendedName>
</protein>
<dbReference type="InterPro" id="IPR037143">
    <property type="entry name" value="4-PPantetheinyl_Trfase_dom_sf"/>
</dbReference>
<dbReference type="InterPro" id="IPR008278">
    <property type="entry name" value="4-PPantetheinyl_Trfase_dom"/>
</dbReference>
<dbReference type="AlphaFoldDB" id="L1N6T1"/>
<sequence>MALLKIETLDTDVRLGLWKIEEQEEDLIRDYSWLSDITERLKVVRSAQRRLEVLAIYALLYELTNDKALRITHDLYGCPHVLDYYIGISHTKGFAALILSQARNVAIDIEYCSDRVGRIAHKFIRNDEFAPTLAHQLINWSAKETVYKYFSDQQLVFFDIRIIISKLNDMGVLEAINLKSKQQVAVNYQRSNDYILTYLY</sequence>
<dbReference type="Pfam" id="PF01648">
    <property type="entry name" value="ACPS"/>
    <property type="match status" value="1"/>
</dbReference>
<evidence type="ECO:0000256" key="1">
    <source>
        <dbReference type="ARBA" id="ARBA00022679"/>
    </source>
</evidence>
<dbReference type="RefSeq" id="WP_009163099.1">
    <property type="nucleotide sequence ID" value="NZ_KB291004.1"/>
</dbReference>
<organism evidence="3 4">
    <name type="scientific">Hoylesella saccharolytica F0055</name>
    <dbReference type="NCBI Taxonomy" id="1127699"/>
    <lineage>
        <taxon>Bacteria</taxon>
        <taxon>Pseudomonadati</taxon>
        <taxon>Bacteroidota</taxon>
        <taxon>Bacteroidia</taxon>
        <taxon>Bacteroidales</taxon>
        <taxon>Prevotellaceae</taxon>
        <taxon>Hoylesella</taxon>
    </lineage>
</organism>
<keyword evidence="4" id="KW-1185">Reference proteome</keyword>